<comment type="caution">
    <text evidence="2">The sequence shown here is derived from an EMBL/GenBank/DDBJ whole genome shotgun (WGS) entry which is preliminary data.</text>
</comment>
<evidence type="ECO:0000313" key="3">
    <source>
        <dbReference type="Proteomes" id="UP001604277"/>
    </source>
</evidence>
<dbReference type="AlphaFoldDB" id="A0ABD1WYJ8"/>
<reference evidence="3" key="1">
    <citation type="submission" date="2024-07" db="EMBL/GenBank/DDBJ databases">
        <title>Two chromosome-level genome assemblies of Korean endemic species Abeliophyllum distichum and Forsythia ovata (Oleaceae).</title>
        <authorList>
            <person name="Jang H."/>
        </authorList>
    </citation>
    <scope>NUCLEOTIDE SEQUENCE [LARGE SCALE GENOMIC DNA]</scope>
</reference>
<evidence type="ECO:0000313" key="2">
    <source>
        <dbReference type="EMBL" id="KAL2553340.1"/>
    </source>
</evidence>
<gene>
    <name evidence="2" type="ORF">Fot_06959</name>
</gene>
<proteinExistence type="predicted"/>
<sequence>MLEMQKQQVAQTVALNAYLQHGLMPHVPLVYPSYHPQEYEYQYREEEEDPNSYTSLERPGAPYRRNDESDPPQHPYLGYNAEGNYGNPRFPPEYSQELETS</sequence>
<dbReference type="EMBL" id="JBFOLJ010000002">
    <property type="protein sequence ID" value="KAL2553340.1"/>
    <property type="molecule type" value="Genomic_DNA"/>
</dbReference>
<accession>A0ABD1WYJ8</accession>
<name>A0ABD1WYJ8_9LAMI</name>
<organism evidence="2 3">
    <name type="scientific">Forsythia ovata</name>
    <dbReference type="NCBI Taxonomy" id="205694"/>
    <lineage>
        <taxon>Eukaryota</taxon>
        <taxon>Viridiplantae</taxon>
        <taxon>Streptophyta</taxon>
        <taxon>Embryophyta</taxon>
        <taxon>Tracheophyta</taxon>
        <taxon>Spermatophyta</taxon>
        <taxon>Magnoliopsida</taxon>
        <taxon>eudicotyledons</taxon>
        <taxon>Gunneridae</taxon>
        <taxon>Pentapetalae</taxon>
        <taxon>asterids</taxon>
        <taxon>lamiids</taxon>
        <taxon>Lamiales</taxon>
        <taxon>Oleaceae</taxon>
        <taxon>Forsythieae</taxon>
        <taxon>Forsythia</taxon>
    </lineage>
</organism>
<dbReference type="Proteomes" id="UP001604277">
    <property type="component" value="Unassembled WGS sequence"/>
</dbReference>
<keyword evidence="3" id="KW-1185">Reference proteome</keyword>
<evidence type="ECO:0000256" key="1">
    <source>
        <dbReference type="SAM" id="MobiDB-lite"/>
    </source>
</evidence>
<protein>
    <submittedName>
        <fullName evidence="2">Uncharacterized protein</fullName>
    </submittedName>
</protein>
<feature type="region of interest" description="Disordered" evidence="1">
    <location>
        <begin position="43"/>
        <end position="101"/>
    </location>
</feature>